<dbReference type="GO" id="GO:0016887">
    <property type="term" value="F:ATP hydrolysis activity"/>
    <property type="evidence" value="ECO:0007669"/>
    <property type="project" value="UniProtKB-UniRule"/>
</dbReference>
<dbReference type="PANTHER" id="PTHR42961:SF2">
    <property type="entry name" value="IRON-SULFUR PROTEIN NUBPL"/>
    <property type="match status" value="1"/>
</dbReference>
<comment type="function">
    <text evidence="7">Binds and transfers iron-sulfur (Fe-S) clusters to target apoproteins. Can hydrolyze ATP.</text>
</comment>
<evidence type="ECO:0000313" key="9">
    <source>
        <dbReference type="Proteomes" id="UP000023464"/>
    </source>
</evidence>
<evidence type="ECO:0000256" key="3">
    <source>
        <dbReference type="ARBA" id="ARBA00022840"/>
    </source>
</evidence>
<dbReference type="HAMAP" id="MF_02040">
    <property type="entry name" value="Mrp_NBP35"/>
    <property type="match status" value="1"/>
</dbReference>
<dbReference type="GO" id="GO:0051539">
    <property type="term" value="F:4 iron, 4 sulfur cluster binding"/>
    <property type="evidence" value="ECO:0007669"/>
    <property type="project" value="TreeGrafter"/>
</dbReference>
<dbReference type="InterPro" id="IPR044304">
    <property type="entry name" value="NUBPL-like"/>
</dbReference>
<dbReference type="FunFam" id="3.40.50.300:FF:000418">
    <property type="entry name" value="Iron-sulfur cluster carrier protein"/>
    <property type="match status" value="1"/>
</dbReference>
<dbReference type="InterPro" id="IPR033756">
    <property type="entry name" value="YlxH/NBP35"/>
</dbReference>
<evidence type="ECO:0000256" key="5">
    <source>
        <dbReference type="ARBA" id="ARBA00023014"/>
    </source>
</evidence>
<evidence type="ECO:0000256" key="1">
    <source>
        <dbReference type="ARBA" id="ARBA00022723"/>
    </source>
</evidence>
<evidence type="ECO:0000256" key="4">
    <source>
        <dbReference type="ARBA" id="ARBA00023004"/>
    </source>
</evidence>
<keyword evidence="2 7" id="KW-0547">Nucleotide-binding</keyword>
<keyword evidence="9" id="KW-1185">Reference proteome</keyword>
<feature type="binding site" evidence="7">
    <location>
        <begin position="116"/>
        <end position="123"/>
    </location>
    <ligand>
        <name>ATP</name>
        <dbReference type="ChEBI" id="CHEBI:30616"/>
    </ligand>
</feature>
<keyword evidence="4 7" id="KW-0408">Iron</keyword>
<accession>A0A022PJQ3</accession>
<dbReference type="InterPro" id="IPR027417">
    <property type="entry name" value="P-loop_NTPase"/>
</dbReference>
<dbReference type="RefSeq" id="WP_036777922.1">
    <property type="nucleotide sequence ID" value="NZ_CAWLTM010000095.1"/>
</dbReference>
<dbReference type="InterPro" id="IPR000808">
    <property type="entry name" value="Mrp-like_CS"/>
</dbReference>
<dbReference type="GO" id="GO:0005829">
    <property type="term" value="C:cytosol"/>
    <property type="evidence" value="ECO:0007669"/>
    <property type="project" value="TreeGrafter"/>
</dbReference>
<dbReference type="AlphaFoldDB" id="A0A022PJQ3"/>
<dbReference type="PATRIC" id="fig|1393736.3.peg.1764"/>
<dbReference type="NCBIfam" id="NF008669">
    <property type="entry name" value="PRK11670.1"/>
    <property type="match status" value="1"/>
</dbReference>
<dbReference type="GO" id="GO:0046872">
    <property type="term" value="F:metal ion binding"/>
    <property type="evidence" value="ECO:0007669"/>
    <property type="project" value="UniProtKB-KW"/>
</dbReference>
<evidence type="ECO:0000256" key="2">
    <source>
        <dbReference type="ARBA" id="ARBA00022741"/>
    </source>
</evidence>
<dbReference type="PROSITE" id="PS01215">
    <property type="entry name" value="MRP"/>
    <property type="match status" value="1"/>
</dbReference>
<dbReference type="PANTHER" id="PTHR42961">
    <property type="entry name" value="IRON-SULFUR PROTEIN NUBPL"/>
    <property type="match status" value="1"/>
</dbReference>
<keyword evidence="1 7" id="KW-0479">Metal-binding</keyword>
<dbReference type="Pfam" id="PF10609">
    <property type="entry name" value="ParA"/>
    <property type="match status" value="1"/>
</dbReference>
<evidence type="ECO:0000256" key="6">
    <source>
        <dbReference type="ARBA" id="ARBA00024036"/>
    </source>
</evidence>
<name>A0A022PJQ3_9GAMM</name>
<evidence type="ECO:0000313" key="8">
    <source>
        <dbReference type="EMBL" id="EYU15744.1"/>
    </source>
</evidence>
<keyword evidence="7" id="KW-0378">Hydrolase</keyword>
<comment type="caution">
    <text evidence="8">The sequence shown here is derived from an EMBL/GenBank/DDBJ whole genome shotgun (WGS) entry which is preliminary data.</text>
</comment>
<keyword evidence="5 7" id="KW-0411">Iron-sulfur</keyword>
<dbReference type="GO" id="GO:0016226">
    <property type="term" value="P:iron-sulfur cluster assembly"/>
    <property type="evidence" value="ECO:0007669"/>
    <property type="project" value="InterPro"/>
</dbReference>
<gene>
    <name evidence="8" type="ORF">BA1DRAFT_01749</name>
</gene>
<dbReference type="EMBL" id="JFGV01000020">
    <property type="protein sequence ID" value="EYU15744.1"/>
    <property type="molecule type" value="Genomic_DNA"/>
</dbReference>
<evidence type="ECO:0000256" key="7">
    <source>
        <dbReference type="HAMAP-Rule" id="MF_02040"/>
    </source>
</evidence>
<dbReference type="SUPFAM" id="SSF52540">
    <property type="entry name" value="P-loop containing nucleoside triphosphate hydrolases"/>
    <property type="match status" value="1"/>
</dbReference>
<dbReference type="Gene3D" id="3.40.50.300">
    <property type="entry name" value="P-loop containing nucleotide triphosphate hydrolases"/>
    <property type="match status" value="1"/>
</dbReference>
<comment type="similarity">
    <text evidence="6 7">Belongs to the Mrp/NBP35 ATP-binding proteins family.</text>
</comment>
<dbReference type="GO" id="GO:0005524">
    <property type="term" value="F:ATP binding"/>
    <property type="evidence" value="ECO:0007669"/>
    <property type="project" value="UniProtKB-UniRule"/>
</dbReference>
<protein>
    <recommendedName>
        <fullName evidence="7">Iron-sulfur cluster carrier protein</fullName>
    </recommendedName>
</protein>
<dbReference type="CDD" id="cd02037">
    <property type="entry name" value="Mrp_NBP35"/>
    <property type="match status" value="1"/>
</dbReference>
<dbReference type="Proteomes" id="UP000023464">
    <property type="component" value="Unassembled WGS sequence"/>
</dbReference>
<comment type="subunit">
    <text evidence="7">Homodimer.</text>
</comment>
<sequence>MNSQSPEQTNPDLLKSQVTKILATFTHLTLERDLITLKALHHCTMLDGVLHIELLMPFVWQRGFKALKTATTEKLQAVTGAKSVAWKLIHDISTLRRANDLPGINGVRNILAVSSGKGGVGKSSTAVNLALALAQEGAKVGILDADIYGPSVPSMLGTSKERPTSPDGQHMAPIMTHGLATNSIGYLVTDDNAMVWRGPMASKALMQMLQDTLWPDLDYLVIDMPPGTGDIQLTLSQNIPVTGALVVTTPQDIALIDAMKGIVMFQKVKVPVLGIVENMSVHICNNCGHSEPIFGTGGAEKLAVKYHCKLLGQIPLHISLREDLDRGQPTVISDPDSEFTDIYREIAANISAQMYWQGEKIPTEISFRAV</sequence>
<dbReference type="InterPro" id="IPR019591">
    <property type="entry name" value="Mrp/NBP35_ATP-bd"/>
</dbReference>
<proteinExistence type="inferred from homology"/>
<organism evidence="8 9">
    <name type="scientific">Photorhabdus aegyptia</name>
    <dbReference type="NCBI Taxonomy" id="2805098"/>
    <lineage>
        <taxon>Bacteria</taxon>
        <taxon>Pseudomonadati</taxon>
        <taxon>Pseudomonadota</taxon>
        <taxon>Gammaproteobacteria</taxon>
        <taxon>Enterobacterales</taxon>
        <taxon>Morganellaceae</taxon>
        <taxon>Photorhabdus</taxon>
    </lineage>
</organism>
<reference evidence="8 9" key="1">
    <citation type="submission" date="2014-03" db="EMBL/GenBank/DDBJ databases">
        <title>Draft Genome of Photorhabdus luminescens BA1, an Egyptian Isolate.</title>
        <authorList>
            <person name="Ghazal S."/>
            <person name="Hurst S.G.IV."/>
            <person name="Morris K."/>
            <person name="Thomas K."/>
            <person name="Tisa L.S."/>
        </authorList>
    </citation>
    <scope>NUCLEOTIDE SEQUENCE [LARGE SCALE GENOMIC DNA]</scope>
    <source>
        <strain evidence="8 9">BA1</strain>
    </source>
</reference>
<keyword evidence="3 7" id="KW-0067">ATP-binding</keyword>
<dbReference type="GO" id="GO:0140663">
    <property type="term" value="F:ATP-dependent FeS chaperone activity"/>
    <property type="evidence" value="ECO:0007669"/>
    <property type="project" value="InterPro"/>
</dbReference>